<dbReference type="STRING" id="313628.LNTAR_15352"/>
<keyword evidence="1" id="KW-0812">Transmembrane</keyword>
<proteinExistence type="predicted"/>
<dbReference type="RefSeq" id="WP_007281339.1">
    <property type="nucleotide sequence ID" value="NZ_ABCK01000047.1"/>
</dbReference>
<reference evidence="2 3" key="1">
    <citation type="journal article" date="2010" name="J. Bacteriol.">
        <title>Genome sequence of Lentisphaera araneosa HTCC2155T, the type species of the order Lentisphaerales in the phylum Lentisphaerae.</title>
        <authorList>
            <person name="Thrash J.C."/>
            <person name="Cho J.C."/>
            <person name="Vergin K.L."/>
            <person name="Morris R.M."/>
            <person name="Giovannoni S.J."/>
        </authorList>
    </citation>
    <scope>NUCLEOTIDE SEQUENCE [LARGE SCALE GENOMIC DNA]</scope>
    <source>
        <strain evidence="2 3">HTCC2155</strain>
    </source>
</reference>
<accession>A6DU55</accession>
<comment type="caution">
    <text evidence="2">The sequence shown here is derived from an EMBL/GenBank/DDBJ whole genome shotgun (WGS) entry which is preliminary data.</text>
</comment>
<evidence type="ECO:0000313" key="3">
    <source>
        <dbReference type="Proteomes" id="UP000004947"/>
    </source>
</evidence>
<keyword evidence="3" id="KW-1185">Reference proteome</keyword>
<keyword evidence="1" id="KW-0472">Membrane</keyword>
<dbReference type="Proteomes" id="UP000004947">
    <property type="component" value="Unassembled WGS sequence"/>
</dbReference>
<feature type="transmembrane region" description="Helical" evidence="1">
    <location>
        <begin position="73"/>
        <end position="98"/>
    </location>
</feature>
<organism evidence="2 3">
    <name type="scientific">Lentisphaera araneosa HTCC2155</name>
    <dbReference type="NCBI Taxonomy" id="313628"/>
    <lineage>
        <taxon>Bacteria</taxon>
        <taxon>Pseudomonadati</taxon>
        <taxon>Lentisphaerota</taxon>
        <taxon>Lentisphaeria</taxon>
        <taxon>Lentisphaerales</taxon>
        <taxon>Lentisphaeraceae</taxon>
        <taxon>Lentisphaera</taxon>
    </lineage>
</organism>
<gene>
    <name evidence="2" type="ORF">LNTAR_15352</name>
</gene>
<evidence type="ECO:0000313" key="2">
    <source>
        <dbReference type="EMBL" id="EDM24814.1"/>
    </source>
</evidence>
<sequence>MKKQFKIALVFIFFISTFMCWESLTALISHSKSKSPQTRLLNYANNEDVSIEDIRNEIKRLVPAIDELREPSLYIVCLNLLYFGIQTFISFVLMISIFTDKKRQKEIHNQKLE</sequence>
<dbReference type="AlphaFoldDB" id="A6DU55"/>
<feature type="transmembrane region" description="Helical" evidence="1">
    <location>
        <begin position="7"/>
        <end position="28"/>
    </location>
</feature>
<dbReference type="EMBL" id="ABCK01000047">
    <property type="protein sequence ID" value="EDM24814.1"/>
    <property type="molecule type" value="Genomic_DNA"/>
</dbReference>
<name>A6DU55_9BACT</name>
<evidence type="ECO:0000256" key="1">
    <source>
        <dbReference type="SAM" id="Phobius"/>
    </source>
</evidence>
<protein>
    <submittedName>
        <fullName evidence="2">Uncharacterized protein</fullName>
    </submittedName>
</protein>
<keyword evidence="1" id="KW-1133">Transmembrane helix</keyword>